<protein>
    <submittedName>
        <fullName evidence="1">Uncharacterized protein</fullName>
    </submittedName>
</protein>
<name>A0A495K1S8_WILMA</name>
<dbReference type="EMBL" id="RBKV01000001">
    <property type="protein sequence ID" value="RKR94452.1"/>
    <property type="molecule type" value="Genomic_DNA"/>
</dbReference>
<evidence type="ECO:0000313" key="1">
    <source>
        <dbReference type="EMBL" id="RKR94452.1"/>
    </source>
</evidence>
<comment type="caution">
    <text evidence="1">The sequence shown here is derived from an EMBL/GenBank/DDBJ whole genome shotgun (WGS) entry which is preliminary data.</text>
</comment>
<dbReference type="RefSeq" id="WP_245968948.1">
    <property type="nucleotide sequence ID" value="NZ_CBCRXS010000006.1"/>
</dbReference>
<evidence type="ECO:0000313" key="2">
    <source>
        <dbReference type="Proteomes" id="UP000274762"/>
    </source>
</evidence>
<dbReference type="AlphaFoldDB" id="A0A495K1S8"/>
<accession>A0A495K1S8</accession>
<organism evidence="1 2">
    <name type="scientific">Williamsia marianensis</name>
    <dbReference type="NCBI Taxonomy" id="85044"/>
    <lineage>
        <taxon>Bacteria</taxon>
        <taxon>Bacillati</taxon>
        <taxon>Actinomycetota</taxon>
        <taxon>Actinomycetes</taxon>
        <taxon>Mycobacteriales</taxon>
        <taxon>Nocardiaceae</taxon>
        <taxon>Williamsia</taxon>
    </lineage>
</organism>
<proteinExistence type="predicted"/>
<gene>
    <name evidence="1" type="ORF">DFJ75_1248</name>
</gene>
<sequence length="226" mass="24407">MTTSDLTGTEMIVLFVLMAEADALTNKEIKERGPELRADSRRKLNSLGLIDSDTSKVPHRHSLSDRGWAQANDLLGAQPPAGTTPQGKALFTVLAGLGRHFAREDLRLADVFVPAAEAVEAVGNTVQTTPIPSKSDGVENDVEARVIEAYRSLAVKPGAWVSLRRLRPALSEVDRPDLDAALISLYTRPGITLIPEENQKSLTPDDRAAAVSIGGQNKHLIYVEPV</sequence>
<reference evidence="1 2" key="1">
    <citation type="submission" date="2018-10" db="EMBL/GenBank/DDBJ databases">
        <title>Sequencing the genomes of 1000 actinobacteria strains.</title>
        <authorList>
            <person name="Klenk H.-P."/>
        </authorList>
    </citation>
    <scope>NUCLEOTIDE SEQUENCE [LARGE SCALE GENOMIC DNA]</scope>
    <source>
        <strain evidence="1 2">DSM 44343</strain>
    </source>
</reference>
<dbReference type="Proteomes" id="UP000274762">
    <property type="component" value="Unassembled WGS sequence"/>
</dbReference>